<sequence length="137" mass="15481">MGMTIGKLAKKADVTIETIRYYQRIGLLQEPAKPEQGYRSYPEENLIKIRFIKRAQHAGFSLKEVAEIIALSDNKCADVRHIAEQKIAHINQQIDALLNLRNNLKELIKGCQTDNSTGHCTLIETLASDKFDLKSSQ</sequence>
<dbReference type="STRING" id="1420851.AU255_13100"/>
<dbReference type="SUPFAM" id="SSF46955">
    <property type="entry name" value="Putative DNA-binding domain"/>
    <property type="match status" value="1"/>
</dbReference>
<evidence type="ECO:0000256" key="3">
    <source>
        <dbReference type="ARBA" id="ARBA00022914"/>
    </source>
</evidence>
<dbReference type="InterPro" id="IPR009061">
    <property type="entry name" value="DNA-bd_dom_put_sf"/>
</dbReference>
<comment type="function">
    <text evidence="7">Mediates the mercuric-dependent induction of mercury resistance operon. In the absence of mercury MerR represses transcription by binding tightly to the mer operator region; when mercury is present the dimeric complex binds a single ion and becomes a potent transcriptional activator, while remaining bound to the mer site.</text>
</comment>
<dbReference type="GO" id="GO:0003677">
    <property type="term" value="F:DNA binding"/>
    <property type="evidence" value="ECO:0007669"/>
    <property type="project" value="UniProtKB-KW"/>
</dbReference>
<dbReference type="RefSeq" id="WP_080523425.1">
    <property type="nucleotide sequence ID" value="NZ_LPUF01000002.1"/>
</dbReference>
<dbReference type="GO" id="GO:0003700">
    <property type="term" value="F:DNA-binding transcription factor activity"/>
    <property type="evidence" value="ECO:0007669"/>
    <property type="project" value="InterPro"/>
</dbReference>
<evidence type="ECO:0000256" key="1">
    <source>
        <dbReference type="ARBA" id="ARBA00017146"/>
    </source>
</evidence>
<evidence type="ECO:0000256" key="5">
    <source>
        <dbReference type="ARBA" id="ARBA00023125"/>
    </source>
</evidence>
<keyword evidence="10" id="KW-1185">Reference proteome</keyword>
<accession>A0A1V8M3A3</accession>
<evidence type="ECO:0000256" key="7">
    <source>
        <dbReference type="ARBA" id="ARBA00024874"/>
    </source>
</evidence>
<reference evidence="9 10" key="1">
    <citation type="submission" date="2015-12" db="EMBL/GenBank/DDBJ databases">
        <authorList>
            <person name="Shamseldin A."/>
            <person name="Moawad H."/>
            <person name="Abd El-Rahim W.M."/>
            <person name="Sadowsky M.J."/>
        </authorList>
    </citation>
    <scope>NUCLEOTIDE SEQUENCE [LARGE SCALE GENOMIC DNA]</scope>
    <source>
        <strain evidence="9 10">WF1</strain>
    </source>
</reference>
<protein>
    <recommendedName>
        <fullName evidence="1">Mercuric resistance operon regulatory protein</fullName>
    </recommendedName>
</protein>
<evidence type="ECO:0000256" key="2">
    <source>
        <dbReference type="ARBA" id="ARBA00022466"/>
    </source>
</evidence>
<dbReference type="SMART" id="SM00422">
    <property type="entry name" value="HTH_MERR"/>
    <property type="match status" value="1"/>
</dbReference>
<keyword evidence="5" id="KW-0238">DNA-binding</keyword>
<dbReference type="Pfam" id="PF13411">
    <property type="entry name" value="MerR_1"/>
    <property type="match status" value="1"/>
</dbReference>
<dbReference type="AlphaFoldDB" id="A0A1V8M3A3"/>
<evidence type="ECO:0000313" key="9">
    <source>
        <dbReference type="EMBL" id="OQK16045.1"/>
    </source>
</evidence>
<dbReference type="PANTHER" id="PTHR30204">
    <property type="entry name" value="REDOX-CYCLING DRUG-SENSING TRANSCRIPTIONAL ACTIVATOR SOXR"/>
    <property type="match status" value="1"/>
</dbReference>
<evidence type="ECO:0000256" key="4">
    <source>
        <dbReference type="ARBA" id="ARBA00023015"/>
    </source>
</evidence>
<keyword evidence="6" id="KW-0804">Transcription</keyword>
<dbReference type="Proteomes" id="UP000191980">
    <property type="component" value="Unassembled WGS sequence"/>
</dbReference>
<dbReference type="PROSITE" id="PS00552">
    <property type="entry name" value="HTH_MERR_1"/>
    <property type="match status" value="1"/>
</dbReference>
<dbReference type="EMBL" id="LPUF01000002">
    <property type="protein sequence ID" value="OQK16045.1"/>
    <property type="molecule type" value="Genomic_DNA"/>
</dbReference>
<organism evidence="9 10">
    <name type="scientific">Methyloprofundus sedimenti</name>
    <dbReference type="NCBI Taxonomy" id="1420851"/>
    <lineage>
        <taxon>Bacteria</taxon>
        <taxon>Pseudomonadati</taxon>
        <taxon>Pseudomonadota</taxon>
        <taxon>Gammaproteobacteria</taxon>
        <taxon>Methylococcales</taxon>
        <taxon>Methylococcaceae</taxon>
        <taxon>Methyloprofundus</taxon>
    </lineage>
</organism>
<dbReference type="Gene3D" id="1.10.1660.10">
    <property type="match status" value="1"/>
</dbReference>
<evidence type="ECO:0000256" key="6">
    <source>
        <dbReference type="ARBA" id="ARBA00023163"/>
    </source>
</evidence>
<keyword evidence="2" id="KW-0475">Mercuric resistance</keyword>
<dbReference type="PROSITE" id="PS50937">
    <property type="entry name" value="HTH_MERR_2"/>
    <property type="match status" value="1"/>
</dbReference>
<comment type="caution">
    <text evidence="9">The sequence shown here is derived from an EMBL/GenBank/DDBJ whole genome shotgun (WGS) entry which is preliminary data.</text>
</comment>
<keyword evidence="3" id="KW-0476">Mercury</keyword>
<evidence type="ECO:0000313" key="10">
    <source>
        <dbReference type="Proteomes" id="UP000191980"/>
    </source>
</evidence>
<dbReference type="GO" id="GO:0045340">
    <property type="term" value="F:mercury ion binding"/>
    <property type="evidence" value="ECO:0007669"/>
    <property type="project" value="InterPro"/>
</dbReference>
<dbReference type="InterPro" id="IPR000551">
    <property type="entry name" value="MerR-type_HTH_dom"/>
</dbReference>
<dbReference type="InterPro" id="IPR011794">
    <property type="entry name" value="MerR"/>
</dbReference>
<dbReference type="OrthoDB" id="9808480at2"/>
<name>A0A1V8M3A3_9GAMM</name>
<dbReference type="InterPro" id="IPR047057">
    <property type="entry name" value="MerR_fam"/>
</dbReference>
<dbReference type="PRINTS" id="PR00040">
    <property type="entry name" value="HTHMERR"/>
</dbReference>
<gene>
    <name evidence="9" type="ORF">AU255_13100</name>
</gene>
<dbReference type="CDD" id="cd04783">
    <property type="entry name" value="HTH_MerR1"/>
    <property type="match status" value="1"/>
</dbReference>
<feature type="domain" description="HTH merR-type" evidence="8">
    <location>
        <begin position="1"/>
        <end position="71"/>
    </location>
</feature>
<keyword evidence="4" id="KW-0805">Transcription regulation</keyword>
<evidence type="ECO:0000259" key="8">
    <source>
        <dbReference type="PROSITE" id="PS50937"/>
    </source>
</evidence>
<proteinExistence type="predicted"/>
<dbReference type="GO" id="GO:0046689">
    <property type="term" value="P:response to mercury ion"/>
    <property type="evidence" value="ECO:0007669"/>
    <property type="project" value="UniProtKB-KW"/>
</dbReference>
<dbReference type="PANTHER" id="PTHR30204:SF94">
    <property type="entry name" value="HEAVY METAL-DEPENDENT TRANSCRIPTIONAL REGULATOR HI_0293-RELATED"/>
    <property type="match status" value="1"/>
</dbReference>